<dbReference type="RefSeq" id="WP_173417088.1">
    <property type="nucleotide sequence ID" value="NZ_CP054139.1"/>
</dbReference>
<name>A0A7D4UDB6_9SPHI</name>
<proteinExistence type="predicted"/>
<keyword evidence="2" id="KW-0067">ATP-binding</keyword>
<dbReference type="KEGG" id="mmab:HQ865_22625"/>
<dbReference type="InterPro" id="IPR038461">
    <property type="entry name" value="Schlafen_AlbA_2_dom_sf"/>
</dbReference>
<organism evidence="2 3">
    <name type="scientific">Mucilaginibacter mali</name>
    <dbReference type="NCBI Taxonomy" id="2740462"/>
    <lineage>
        <taxon>Bacteria</taxon>
        <taxon>Pseudomonadati</taxon>
        <taxon>Bacteroidota</taxon>
        <taxon>Sphingobacteriia</taxon>
        <taxon>Sphingobacteriales</taxon>
        <taxon>Sphingobacteriaceae</taxon>
        <taxon>Mucilaginibacter</taxon>
    </lineage>
</organism>
<dbReference type="EMBL" id="CP054139">
    <property type="protein sequence ID" value="QKJ32438.1"/>
    <property type="molecule type" value="Genomic_DNA"/>
</dbReference>
<gene>
    <name evidence="2" type="ORF">HQ865_22625</name>
</gene>
<dbReference type="Proteomes" id="UP000505355">
    <property type="component" value="Chromosome"/>
</dbReference>
<keyword evidence="3" id="KW-1185">Reference proteome</keyword>
<evidence type="ECO:0000259" key="1">
    <source>
        <dbReference type="Pfam" id="PF04326"/>
    </source>
</evidence>
<dbReference type="AlphaFoldDB" id="A0A7D4UDB6"/>
<dbReference type="GO" id="GO:0005524">
    <property type="term" value="F:ATP binding"/>
    <property type="evidence" value="ECO:0007669"/>
    <property type="project" value="UniProtKB-KW"/>
</dbReference>
<protein>
    <submittedName>
        <fullName evidence="2">ATP-binding protein</fullName>
    </submittedName>
</protein>
<dbReference type="InterPro" id="IPR007421">
    <property type="entry name" value="Schlafen_AlbA_2_dom"/>
</dbReference>
<sequence length="319" mass="36624">MFDIDYLSQLIANGIEENTELEYKAAAALQREDKKITEATKDVSAFANSNGGILIYGISENQASKHLPGNIDPVDRKAITKEWLEQILNARIRPRIHGLKIHVITIADDKVVYVLEIPKGETAHQANDKLYYRRHNFSVESMFDYEIRDVMARQKAPQIKIHFDVGKKANIWIAPNDRTILHKQRPYLYFLNVHIENVGKMYARYINIVLTLPQRLLDAMCDEHDNTTVKIPLDNKVRDLIEPPDDNRRTLSIGDMNKPKQYGPARREPLLPGMHVTLQSFPVDIDNIWQGDVLSWTLYADNAEPQSGALKFDQIELKV</sequence>
<dbReference type="PANTHER" id="PTHR30595:SF6">
    <property type="entry name" value="SCHLAFEN ALBA-2 DOMAIN-CONTAINING PROTEIN"/>
    <property type="match status" value="1"/>
</dbReference>
<keyword evidence="2" id="KW-0547">Nucleotide-binding</keyword>
<evidence type="ECO:0000313" key="3">
    <source>
        <dbReference type="Proteomes" id="UP000505355"/>
    </source>
</evidence>
<reference evidence="2 3" key="1">
    <citation type="submission" date="2020-05" db="EMBL/GenBank/DDBJ databases">
        <title>Mucilaginibacter mali sp. nov.</title>
        <authorList>
            <person name="Kim H.S."/>
            <person name="Lee K.C."/>
            <person name="Suh M.K."/>
            <person name="Kim J.-S."/>
            <person name="Han K.-I."/>
            <person name="Eom M.K."/>
            <person name="Shin Y.K."/>
            <person name="Lee J.-S."/>
        </authorList>
    </citation>
    <scope>NUCLEOTIDE SEQUENCE [LARGE SCALE GENOMIC DNA]</scope>
    <source>
        <strain evidence="2 3">G2-14</strain>
    </source>
</reference>
<dbReference type="Gene3D" id="3.30.950.30">
    <property type="entry name" value="Schlafen, AAA domain"/>
    <property type="match status" value="1"/>
</dbReference>
<accession>A0A7D4UDB6</accession>
<dbReference type="PANTHER" id="PTHR30595">
    <property type="entry name" value="GLPR-RELATED TRANSCRIPTIONAL REPRESSOR"/>
    <property type="match status" value="1"/>
</dbReference>
<evidence type="ECO:0000313" key="2">
    <source>
        <dbReference type="EMBL" id="QKJ32438.1"/>
    </source>
</evidence>
<feature type="domain" description="Schlafen AlbA-2" evidence="1">
    <location>
        <begin position="17"/>
        <end position="136"/>
    </location>
</feature>
<dbReference type="Pfam" id="PF04326">
    <property type="entry name" value="SLFN_AlbA_2"/>
    <property type="match status" value="1"/>
</dbReference>